<dbReference type="InterPro" id="IPR021753">
    <property type="entry name" value="DUF3319"/>
</dbReference>
<dbReference type="EMBL" id="BBMN01000001">
    <property type="protein sequence ID" value="GAL02968.1"/>
    <property type="molecule type" value="Genomic_DNA"/>
</dbReference>
<dbReference type="Proteomes" id="UP000029227">
    <property type="component" value="Unassembled WGS sequence"/>
</dbReference>
<organism evidence="1 2">
    <name type="scientific">Photobacterium aphoticum</name>
    <dbReference type="NCBI Taxonomy" id="754436"/>
    <lineage>
        <taxon>Bacteria</taxon>
        <taxon>Pseudomonadati</taxon>
        <taxon>Pseudomonadota</taxon>
        <taxon>Gammaproteobacteria</taxon>
        <taxon>Vibrionales</taxon>
        <taxon>Vibrionaceae</taxon>
        <taxon>Photobacterium</taxon>
    </lineage>
</organism>
<proteinExistence type="predicted"/>
<evidence type="ECO:0000313" key="2">
    <source>
        <dbReference type="Proteomes" id="UP000029227"/>
    </source>
</evidence>
<comment type="caution">
    <text evidence="1">The sequence shown here is derived from an EMBL/GenBank/DDBJ whole genome shotgun (WGS) entry which is preliminary data.</text>
</comment>
<sequence>MNTFMPPEKFESIVSKKQPQQLTMDYKGFKLRNDTGYPNDWYVMSGTRLLKGHADAIKRHIDAALQRSASR</sequence>
<dbReference type="AlphaFoldDB" id="A0A090QL54"/>
<gene>
    <name evidence="1" type="ORF">JCM19237_5861</name>
</gene>
<reference evidence="1 2" key="1">
    <citation type="journal article" date="2014" name="Genome Announc.">
        <title>Draft Genome Sequences of Two Vibrionaceae Species, Vibrio ponticus C121 and Photobacterium aphoticum C119, Isolated as Coral Reef Microbiota.</title>
        <authorList>
            <person name="Al-saari N."/>
            <person name="Meirelles P.M."/>
            <person name="Mino S."/>
            <person name="Suda W."/>
            <person name="Oshima K."/>
            <person name="Hattori M."/>
            <person name="Ohkuma M."/>
            <person name="Thompson F.L."/>
            <person name="Gomez-Gil B."/>
            <person name="Sawabe T."/>
            <person name="Sawabe T."/>
        </authorList>
    </citation>
    <scope>NUCLEOTIDE SEQUENCE [LARGE SCALE GENOMIC DNA]</scope>
    <source>
        <strain evidence="1 2">JCM 19237</strain>
    </source>
</reference>
<accession>A0A090QL54</accession>
<protein>
    <submittedName>
        <fullName evidence="1">Uncharacterized protein</fullName>
    </submittedName>
</protein>
<dbReference type="Pfam" id="PF11782">
    <property type="entry name" value="DUF3319"/>
    <property type="match status" value="1"/>
</dbReference>
<evidence type="ECO:0000313" key="1">
    <source>
        <dbReference type="EMBL" id="GAL02968.1"/>
    </source>
</evidence>
<name>A0A090QL54_9GAMM</name>